<feature type="transmembrane region" description="Helical" evidence="1">
    <location>
        <begin position="84"/>
        <end position="103"/>
    </location>
</feature>
<evidence type="ECO:0000313" key="2">
    <source>
        <dbReference type="EMBL" id="KAH9841032.1"/>
    </source>
</evidence>
<feature type="transmembrane region" description="Helical" evidence="1">
    <location>
        <begin position="165"/>
        <end position="186"/>
    </location>
</feature>
<dbReference type="Proteomes" id="UP000814176">
    <property type="component" value="Unassembled WGS sequence"/>
</dbReference>
<name>A0ABQ8KRL3_9APHY</name>
<dbReference type="EMBL" id="JADCUA010000004">
    <property type="protein sequence ID" value="KAH9841032.1"/>
    <property type="molecule type" value="Genomic_DNA"/>
</dbReference>
<evidence type="ECO:0000256" key="1">
    <source>
        <dbReference type="SAM" id="Phobius"/>
    </source>
</evidence>
<dbReference type="RefSeq" id="XP_047782498.1">
    <property type="nucleotide sequence ID" value="XM_047922868.1"/>
</dbReference>
<accession>A0ABQ8KRL3</accession>
<comment type="caution">
    <text evidence="2">The sequence shown here is derived from an EMBL/GenBank/DDBJ whole genome shotgun (WGS) entry which is preliminary data.</text>
</comment>
<organism evidence="2 3">
    <name type="scientific">Rhodofomes roseus</name>
    <dbReference type="NCBI Taxonomy" id="34475"/>
    <lineage>
        <taxon>Eukaryota</taxon>
        <taxon>Fungi</taxon>
        <taxon>Dikarya</taxon>
        <taxon>Basidiomycota</taxon>
        <taxon>Agaricomycotina</taxon>
        <taxon>Agaricomycetes</taxon>
        <taxon>Polyporales</taxon>
        <taxon>Rhodofomes</taxon>
    </lineage>
</organism>
<feature type="transmembrane region" description="Helical" evidence="1">
    <location>
        <begin position="115"/>
        <end position="138"/>
    </location>
</feature>
<gene>
    <name evidence="2" type="ORF">C8Q71DRAFT_742806</name>
</gene>
<reference evidence="2 3" key="1">
    <citation type="journal article" date="2021" name="Environ. Microbiol.">
        <title>Gene family expansions and transcriptome signatures uncover fungal adaptations to wood decay.</title>
        <authorList>
            <person name="Hage H."/>
            <person name="Miyauchi S."/>
            <person name="Viragh M."/>
            <person name="Drula E."/>
            <person name="Min B."/>
            <person name="Chaduli D."/>
            <person name="Navarro D."/>
            <person name="Favel A."/>
            <person name="Norest M."/>
            <person name="Lesage-Meessen L."/>
            <person name="Balint B."/>
            <person name="Merenyi Z."/>
            <person name="de Eugenio L."/>
            <person name="Morin E."/>
            <person name="Martinez A.T."/>
            <person name="Baldrian P."/>
            <person name="Stursova M."/>
            <person name="Martinez M.J."/>
            <person name="Novotny C."/>
            <person name="Magnuson J.K."/>
            <person name="Spatafora J.W."/>
            <person name="Maurice S."/>
            <person name="Pangilinan J."/>
            <person name="Andreopoulos W."/>
            <person name="LaButti K."/>
            <person name="Hundley H."/>
            <person name="Na H."/>
            <person name="Kuo A."/>
            <person name="Barry K."/>
            <person name="Lipzen A."/>
            <person name="Henrissat B."/>
            <person name="Riley R."/>
            <person name="Ahrendt S."/>
            <person name="Nagy L.G."/>
            <person name="Grigoriev I.V."/>
            <person name="Martin F."/>
            <person name="Rosso M.N."/>
        </authorList>
    </citation>
    <scope>NUCLEOTIDE SEQUENCE [LARGE SCALE GENOMIC DNA]</scope>
    <source>
        <strain evidence="2 3">CIRM-BRFM 1785</strain>
    </source>
</reference>
<dbReference type="GeneID" id="72003600"/>
<keyword evidence="1" id="KW-0472">Membrane</keyword>
<proteinExistence type="predicted"/>
<evidence type="ECO:0000313" key="3">
    <source>
        <dbReference type="Proteomes" id="UP000814176"/>
    </source>
</evidence>
<sequence>MSESELDTLQATKYLSGVALTLLMYDHVIHIEDEVALVWCQPPTLLSVFVMAEMYVREIGLAYMVAVVSGTTDQTHYSCVVSTWFVIVYSLLSTGSVHSLLLYRVFRLWDNRTIVQYVIIAGFVLSFAGTIACAISAADALAREVQVSPIIRTCIFPYKSWFATASWAVVILYDLFVLVVVVVNAFGKPRRSDMDIVRDLYTDGFLIFLVRLSGTPRIEVVAERCRRGRRRTIDAAYLLVVGRCAEYTALLQSQGTRGPSQALDAVCAASGRHSCTATIWGSHLRRNRDGCTL</sequence>
<keyword evidence="1" id="KW-1133">Transmembrane helix</keyword>
<protein>
    <submittedName>
        <fullName evidence="2">Uncharacterized protein</fullName>
    </submittedName>
</protein>
<feature type="non-terminal residue" evidence="2">
    <location>
        <position position="293"/>
    </location>
</feature>
<keyword evidence="1" id="KW-0812">Transmembrane</keyword>
<keyword evidence="3" id="KW-1185">Reference proteome</keyword>